<sequence length="374" mass="38485">MTTAGMWLALGLALGAGGADVKWEPQVSGTTVRLRGVSAVDKRVAWASGDKGTFVRTTDGGKTWKAATVPGAEALDFRDVDAFSERTAYLLSIGTGDKSRIYKTTDGGAHWTLQFTNAVPGAFFDGMAFWDEQHGVAFSDPVDGHFVVITTEDGGATWKPVPEGALPPALPGEAGFAASGTSIAVQGSSHVWFGLGGSAARVLHSADRGRTWTLATTPLATGEGAGVFSLYFWSPKAGIAVGGNYKQPEEKAGTVALTLDGGKTWSVPPGTPPGGYRSCVAALTRNRGMSLVAVGPTGSDLSTDGGGRTWAPLDATGFHAVSTPPRTHDTAYAVGEEGRIARLVDARPAAPGKAPQAAPQAAPQEAPETAPKKP</sequence>
<proteinExistence type="predicted"/>
<keyword evidence="3" id="KW-1185">Reference proteome</keyword>
<evidence type="ECO:0000313" key="3">
    <source>
        <dbReference type="Proteomes" id="UP000273405"/>
    </source>
</evidence>
<reference evidence="3" key="1">
    <citation type="submission" date="2018-09" db="EMBL/GenBank/DDBJ databases">
        <authorList>
            <person name="Livingstone P.G."/>
            <person name="Whitworth D.E."/>
        </authorList>
    </citation>
    <scope>NUCLEOTIDE SEQUENCE [LARGE SCALE GENOMIC DNA]</scope>
    <source>
        <strain evidence="3">CA040B</strain>
    </source>
</reference>
<dbReference type="OrthoDB" id="9813892at2"/>
<evidence type="ECO:0000256" key="1">
    <source>
        <dbReference type="SAM" id="MobiDB-lite"/>
    </source>
</evidence>
<dbReference type="InterPro" id="IPR015943">
    <property type="entry name" value="WD40/YVTN_repeat-like_dom_sf"/>
</dbReference>
<organism evidence="2 3">
    <name type="scientific">Corallococcus sicarius</name>
    <dbReference type="NCBI Taxonomy" id="2316726"/>
    <lineage>
        <taxon>Bacteria</taxon>
        <taxon>Pseudomonadati</taxon>
        <taxon>Myxococcota</taxon>
        <taxon>Myxococcia</taxon>
        <taxon>Myxococcales</taxon>
        <taxon>Cystobacterineae</taxon>
        <taxon>Myxococcaceae</taxon>
        <taxon>Corallococcus</taxon>
    </lineage>
</organism>
<accession>A0A3A8NL03</accession>
<dbReference type="Gene3D" id="2.130.10.10">
    <property type="entry name" value="YVTN repeat-like/Quinoprotein amine dehydrogenase"/>
    <property type="match status" value="3"/>
</dbReference>
<dbReference type="EMBL" id="RAWG01000053">
    <property type="protein sequence ID" value="RKH44219.1"/>
    <property type="molecule type" value="Genomic_DNA"/>
</dbReference>
<dbReference type="PANTHER" id="PTHR47199:SF2">
    <property type="entry name" value="PHOTOSYSTEM II STABILITY_ASSEMBLY FACTOR HCF136, CHLOROPLASTIC"/>
    <property type="match status" value="1"/>
</dbReference>
<dbReference type="Proteomes" id="UP000273405">
    <property type="component" value="Unassembled WGS sequence"/>
</dbReference>
<evidence type="ECO:0000313" key="2">
    <source>
        <dbReference type="EMBL" id="RKH44219.1"/>
    </source>
</evidence>
<feature type="region of interest" description="Disordered" evidence="1">
    <location>
        <begin position="345"/>
        <end position="374"/>
    </location>
</feature>
<dbReference type="AlphaFoldDB" id="A0A3A8NL03"/>
<feature type="compositionally biased region" description="Low complexity" evidence="1">
    <location>
        <begin position="346"/>
        <end position="374"/>
    </location>
</feature>
<dbReference type="SUPFAM" id="SSF110296">
    <property type="entry name" value="Oligoxyloglucan reducing end-specific cellobiohydrolase"/>
    <property type="match status" value="1"/>
</dbReference>
<gene>
    <name evidence="2" type="ORF">D7X12_11055</name>
</gene>
<protein>
    <submittedName>
        <fullName evidence="2">Oxidoreductase</fullName>
    </submittedName>
</protein>
<comment type="caution">
    <text evidence="2">The sequence shown here is derived from an EMBL/GenBank/DDBJ whole genome shotgun (WGS) entry which is preliminary data.</text>
</comment>
<dbReference type="CDD" id="cd15482">
    <property type="entry name" value="Sialidase_non-viral"/>
    <property type="match status" value="1"/>
</dbReference>
<dbReference type="PANTHER" id="PTHR47199">
    <property type="entry name" value="PHOTOSYSTEM II STABILITY/ASSEMBLY FACTOR HCF136, CHLOROPLASTIC"/>
    <property type="match status" value="1"/>
</dbReference>
<dbReference type="RefSeq" id="WP_120625231.1">
    <property type="nucleotide sequence ID" value="NZ_RAWG01000053.1"/>
</dbReference>
<name>A0A3A8NL03_9BACT</name>